<gene>
    <name evidence="1" type="ORF">Fot_41778</name>
</gene>
<keyword evidence="2" id="KW-1185">Reference proteome</keyword>
<comment type="caution">
    <text evidence="1">The sequence shown here is derived from an EMBL/GenBank/DDBJ whole genome shotgun (WGS) entry which is preliminary data.</text>
</comment>
<dbReference type="PANTHER" id="PTHR47184">
    <property type="entry name" value="PHOSPHATIDYLINOSITOL 3-AND 4-KINASE FAMILY PROTEIN-RELATED"/>
    <property type="match status" value="1"/>
</dbReference>
<dbReference type="EMBL" id="JBFOLJ010000012">
    <property type="protein sequence ID" value="KAL2488486.1"/>
    <property type="molecule type" value="Genomic_DNA"/>
</dbReference>
<dbReference type="AlphaFoldDB" id="A0ABD1RK28"/>
<sequence length="112" mass="12350">MQKPIPINFRLNSVQFDWASEATLAKNAEYASREYLLVGSQETSVSGSQISDPGISENDSIKVAEEESTSDSAISFSQAQRLVSLFFALCAKVGRHVHSIEVQDSRILNTRN</sequence>
<evidence type="ECO:0000313" key="1">
    <source>
        <dbReference type="EMBL" id="KAL2488486.1"/>
    </source>
</evidence>
<evidence type="ECO:0000313" key="2">
    <source>
        <dbReference type="Proteomes" id="UP001604277"/>
    </source>
</evidence>
<dbReference type="PANTHER" id="PTHR47184:SF3">
    <property type="entry name" value="PHOSPHATIDYLINOSITOL 3-AND 4-KINASE FAMILY PROTEIN-RELATED"/>
    <property type="match status" value="1"/>
</dbReference>
<proteinExistence type="predicted"/>
<accession>A0ABD1RK28</accession>
<name>A0ABD1RK28_9LAMI</name>
<dbReference type="Proteomes" id="UP001604277">
    <property type="component" value="Unassembled WGS sequence"/>
</dbReference>
<reference evidence="2" key="1">
    <citation type="submission" date="2024-07" db="EMBL/GenBank/DDBJ databases">
        <title>Two chromosome-level genome assemblies of Korean endemic species Abeliophyllum distichum and Forsythia ovata (Oleaceae).</title>
        <authorList>
            <person name="Jang H."/>
        </authorList>
    </citation>
    <scope>NUCLEOTIDE SEQUENCE [LARGE SCALE GENOMIC DNA]</scope>
</reference>
<organism evidence="1 2">
    <name type="scientific">Forsythia ovata</name>
    <dbReference type="NCBI Taxonomy" id="205694"/>
    <lineage>
        <taxon>Eukaryota</taxon>
        <taxon>Viridiplantae</taxon>
        <taxon>Streptophyta</taxon>
        <taxon>Embryophyta</taxon>
        <taxon>Tracheophyta</taxon>
        <taxon>Spermatophyta</taxon>
        <taxon>Magnoliopsida</taxon>
        <taxon>eudicotyledons</taxon>
        <taxon>Gunneridae</taxon>
        <taxon>Pentapetalae</taxon>
        <taxon>asterids</taxon>
        <taxon>lamiids</taxon>
        <taxon>Lamiales</taxon>
        <taxon>Oleaceae</taxon>
        <taxon>Forsythieae</taxon>
        <taxon>Forsythia</taxon>
    </lineage>
</organism>
<protein>
    <submittedName>
        <fullName evidence="1">Symplekin-like</fullName>
    </submittedName>
</protein>